<dbReference type="Proteomes" id="UP001493487">
    <property type="component" value="Unassembled WGS sequence"/>
</dbReference>
<evidence type="ECO:0000256" key="4">
    <source>
        <dbReference type="SAM" id="MobiDB-lite"/>
    </source>
</evidence>
<dbReference type="PROSITE" id="PS51257">
    <property type="entry name" value="PROKAR_LIPOPROTEIN"/>
    <property type="match status" value="1"/>
</dbReference>
<keyword evidence="3 5" id="KW-0732">Signal</keyword>
<comment type="similarity">
    <text evidence="1">Belongs to the bacterial solute-binding protein 1 family.</text>
</comment>
<evidence type="ECO:0000256" key="2">
    <source>
        <dbReference type="ARBA" id="ARBA00022448"/>
    </source>
</evidence>
<keyword evidence="2" id="KW-0813">Transport</keyword>
<protein>
    <submittedName>
        <fullName evidence="6">ABC transporter substrate-binding protein</fullName>
    </submittedName>
</protein>
<dbReference type="RefSeq" id="WP_232185889.1">
    <property type="nucleotide sequence ID" value="NZ_JAIOAP010000006.1"/>
</dbReference>
<keyword evidence="7" id="KW-1185">Reference proteome</keyword>
<feature type="region of interest" description="Disordered" evidence="4">
    <location>
        <begin position="27"/>
        <end position="56"/>
    </location>
</feature>
<dbReference type="EMBL" id="JASKHM010000007">
    <property type="protein sequence ID" value="MEQ4483372.1"/>
    <property type="molecule type" value="Genomic_DNA"/>
</dbReference>
<evidence type="ECO:0000256" key="3">
    <source>
        <dbReference type="ARBA" id="ARBA00022729"/>
    </source>
</evidence>
<dbReference type="Gene3D" id="3.40.190.10">
    <property type="entry name" value="Periplasmic binding protein-like II"/>
    <property type="match status" value="2"/>
</dbReference>
<dbReference type="PANTHER" id="PTHR30061:SF50">
    <property type="entry name" value="MALTOSE_MALTODEXTRIN-BINDING PERIPLASMIC PROTEIN"/>
    <property type="match status" value="1"/>
</dbReference>
<feature type="chain" id="PRO_5045178054" evidence="5">
    <location>
        <begin position="19"/>
        <end position="433"/>
    </location>
</feature>
<evidence type="ECO:0000313" key="7">
    <source>
        <dbReference type="Proteomes" id="UP001493487"/>
    </source>
</evidence>
<evidence type="ECO:0000313" key="6">
    <source>
        <dbReference type="EMBL" id="MEQ4483372.1"/>
    </source>
</evidence>
<gene>
    <name evidence="6" type="ORF">QJS35_13320</name>
</gene>
<name>A0ABV1KTN6_9BACL</name>
<comment type="caution">
    <text evidence="6">The sequence shown here is derived from an EMBL/GenBank/DDBJ whole genome shotgun (WGS) entry which is preliminary data.</text>
</comment>
<dbReference type="Pfam" id="PF13416">
    <property type="entry name" value="SBP_bac_8"/>
    <property type="match status" value="1"/>
</dbReference>
<feature type="signal peptide" evidence="5">
    <location>
        <begin position="1"/>
        <end position="18"/>
    </location>
</feature>
<dbReference type="InterPro" id="IPR006059">
    <property type="entry name" value="SBP"/>
</dbReference>
<dbReference type="PANTHER" id="PTHR30061">
    <property type="entry name" value="MALTOSE-BINDING PERIPLASMIC PROTEIN"/>
    <property type="match status" value="1"/>
</dbReference>
<evidence type="ECO:0000256" key="5">
    <source>
        <dbReference type="SAM" id="SignalP"/>
    </source>
</evidence>
<accession>A0ABV1KTN6</accession>
<organism evidence="6 7">
    <name type="scientific">Cohnella silvisoli</name>
    <dbReference type="NCBI Taxonomy" id="2873699"/>
    <lineage>
        <taxon>Bacteria</taxon>
        <taxon>Bacillati</taxon>
        <taxon>Bacillota</taxon>
        <taxon>Bacilli</taxon>
        <taxon>Bacillales</taxon>
        <taxon>Paenibacillaceae</taxon>
        <taxon>Cohnella</taxon>
    </lineage>
</organism>
<sequence>MIKVKKGIGLLTVTALIAAMVGCGSSNDGNSSPSASSGSGSSPSASNSSPAAPEKQKKITIFQSKVEIAESLEALTKKYTEETGNEVEVWGSAGDAYGTQLQAKLTANQGPNIFSVGTGSEAEKLKSYLYDLSNEPYVSNIAPNVALKLDGKVVGVPYGVEGFGLVYNKKLVDPKNVTDLASFTATLEKLKADGKNGLSLSQEAYFLIGHIINMPFALQPDPKVFIEKLNKGEVKLADTKEFQEFAKFMDAIKANSGNPMEVKYDSQMGDFATGKTAMVHQGNWSYGMLKDYGDLGFDVGMMPFPLAGNTKLSIGVASNWVINGKSDADEIKASSAFLNWLLTSDAGKNAIVNEFKFIPAMTNIEADSLDPLSKDVFEATKSGQTVSWAFNDFPPGIIVNDLAPATQEFFLKKDMTGQQFLQKLDAVWAKATK</sequence>
<dbReference type="SUPFAM" id="SSF53850">
    <property type="entry name" value="Periplasmic binding protein-like II"/>
    <property type="match status" value="1"/>
</dbReference>
<feature type="compositionally biased region" description="Low complexity" evidence="4">
    <location>
        <begin position="27"/>
        <end position="53"/>
    </location>
</feature>
<proteinExistence type="inferred from homology"/>
<reference evidence="6 7" key="1">
    <citation type="journal article" date="2023" name="Genome Announc.">
        <title>Pan-Genome Analyses of the Genus Cohnella and Proposal of the Novel Species Cohnella silvisoli sp. nov., Isolated from Forest Soil.</title>
        <authorList>
            <person name="Wang C."/>
            <person name="Mao L."/>
            <person name="Bao G."/>
            <person name="Zhu H."/>
        </authorList>
    </citation>
    <scope>NUCLEOTIDE SEQUENCE [LARGE SCALE GENOMIC DNA]</scope>
    <source>
        <strain evidence="6 7">NL03-T5-1</strain>
    </source>
</reference>
<evidence type="ECO:0000256" key="1">
    <source>
        <dbReference type="ARBA" id="ARBA00008520"/>
    </source>
</evidence>